<dbReference type="AlphaFoldDB" id="A0A0D7BMY1"/>
<feature type="transmembrane region" description="Helical" evidence="7">
    <location>
        <begin position="60"/>
        <end position="86"/>
    </location>
</feature>
<feature type="transmembrane region" description="Helical" evidence="7">
    <location>
        <begin position="156"/>
        <end position="187"/>
    </location>
</feature>
<dbReference type="STRING" id="1314674.A0A0D7BMY1"/>
<evidence type="ECO:0000256" key="1">
    <source>
        <dbReference type="ARBA" id="ARBA00004141"/>
    </source>
</evidence>
<dbReference type="PRINTS" id="PR01130">
    <property type="entry name" value="DERENTRNSPRT"/>
</dbReference>
<feature type="transmembrane region" description="Helical" evidence="7">
    <location>
        <begin position="313"/>
        <end position="334"/>
    </location>
</feature>
<feature type="transmembrane region" description="Helical" evidence="7">
    <location>
        <begin position="130"/>
        <end position="150"/>
    </location>
</feature>
<evidence type="ECO:0000256" key="6">
    <source>
        <dbReference type="ARBA" id="ARBA00023136"/>
    </source>
</evidence>
<feature type="transmembrane region" description="Helical" evidence="7">
    <location>
        <begin position="380"/>
        <end position="398"/>
    </location>
</feature>
<feature type="transmembrane region" description="Helical" evidence="7">
    <location>
        <begin position="98"/>
        <end position="118"/>
    </location>
</feature>
<proteinExistence type="inferred from homology"/>
<name>A0A0D7BMY1_9AGAR</name>
<feature type="transmembrane region" description="Helical" evidence="7">
    <location>
        <begin position="346"/>
        <end position="368"/>
    </location>
</feature>
<evidence type="ECO:0000313" key="9">
    <source>
        <dbReference type="Proteomes" id="UP000054007"/>
    </source>
</evidence>
<dbReference type="Proteomes" id="UP000054007">
    <property type="component" value="Unassembled WGS sequence"/>
</dbReference>
<dbReference type="GO" id="GO:0000329">
    <property type="term" value="C:fungal-type vacuole membrane"/>
    <property type="evidence" value="ECO:0007669"/>
    <property type="project" value="TreeGrafter"/>
</dbReference>
<feature type="transmembrane region" description="Helical" evidence="7">
    <location>
        <begin position="460"/>
        <end position="487"/>
    </location>
</feature>
<evidence type="ECO:0000256" key="3">
    <source>
        <dbReference type="ARBA" id="ARBA00022448"/>
    </source>
</evidence>
<dbReference type="OrthoDB" id="10261753at2759"/>
<evidence type="ECO:0000256" key="5">
    <source>
        <dbReference type="ARBA" id="ARBA00022989"/>
    </source>
</evidence>
<gene>
    <name evidence="8" type="ORF">CYLTODRAFT_368694</name>
</gene>
<dbReference type="Pfam" id="PF01733">
    <property type="entry name" value="Nucleoside_tran"/>
    <property type="match status" value="1"/>
</dbReference>
<feature type="transmembrane region" description="Helical" evidence="7">
    <location>
        <begin position="418"/>
        <end position="439"/>
    </location>
</feature>
<evidence type="ECO:0000256" key="7">
    <source>
        <dbReference type="SAM" id="Phobius"/>
    </source>
</evidence>
<sequence length="495" mass="52864">MPIRTRSPEAHYHAIPQGPVAVNPLVGSLEPESDGELEDDVDVEHAGGHLHSSPSMDAKFSWVFVVFGCAVLLPWNVMITATPYFLARLSNSPLKPTFSSYMSTSFTAANVVFLAHATATSKQTSPSRQVVSTLIGLSFLTFLLTVSTFVHATTGLFFAFVLMTGIAQAGLGSYLQTSCIAIASLFGPAAMQALMSGQAAIAVVVSGVQVVSAIASTWNEESTASGIPTGGHQGPEERSAFVFFLLSTIFLLGAVGGMFWLVSTPEYKTVAGGLERGKYVDDAASDASEASGLVASRSTLAATSLRRMITRNALFHIAVAYVFLVTLAVFPPITTSIAPVNPNVHPLLFTSIHFFVFGVGDLAGRSICSYRQFQVWDAKRLLVLSLARTLFIPLFLLCNVQRPSATDSAYTPIINSDWAFMFILFVFALTNGQVSSMCMMAAPSLEHNPRLKGNKEDIDVAATVASFCLVVGLALGSLSSFAVRWLVCDCNPLKS</sequence>
<evidence type="ECO:0000256" key="2">
    <source>
        <dbReference type="ARBA" id="ARBA00007965"/>
    </source>
</evidence>
<comment type="similarity">
    <text evidence="2">Belongs to the SLC29A/ENT transporter (TC 2.A.57) family.</text>
</comment>
<dbReference type="PANTHER" id="PTHR10332">
    <property type="entry name" value="EQUILIBRATIVE NUCLEOSIDE TRANSPORTER"/>
    <property type="match status" value="1"/>
</dbReference>
<dbReference type="PANTHER" id="PTHR10332:SF88">
    <property type="entry name" value="EQUILIBRATIVE NUCLEOSIDE TRANSPORTER 1, ISOFORM A"/>
    <property type="match status" value="1"/>
</dbReference>
<dbReference type="GO" id="GO:0005886">
    <property type="term" value="C:plasma membrane"/>
    <property type="evidence" value="ECO:0007669"/>
    <property type="project" value="TreeGrafter"/>
</dbReference>
<keyword evidence="4 7" id="KW-0812">Transmembrane</keyword>
<dbReference type="PIRSF" id="PIRSF016379">
    <property type="entry name" value="ENT"/>
    <property type="match status" value="1"/>
</dbReference>
<dbReference type="InterPro" id="IPR002259">
    <property type="entry name" value="Eqnu_transpt"/>
</dbReference>
<dbReference type="GO" id="GO:0015205">
    <property type="term" value="F:nucleobase transmembrane transporter activity"/>
    <property type="evidence" value="ECO:0007669"/>
    <property type="project" value="TreeGrafter"/>
</dbReference>
<dbReference type="SUPFAM" id="SSF103473">
    <property type="entry name" value="MFS general substrate transporter"/>
    <property type="match status" value="1"/>
</dbReference>
<keyword evidence="9" id="KW-1185">Reference proteome</keyword>
<dbReference type="EMBL" id="KN880450">
    <property type="protein sequence ID" value="KIY71807.1"/>
    <property type="molecule type" value="Genomic_DNA"/>
</dbReference>
<keyword evidence="5 7" id="KW-1133">Transmembrane helix</keyword>
<evidence type="ECO:0008006" key="10">
    <source>
        <dbReference type="Google" id="ProtNLM"/>
    </source>
</evidence>
<feature type="transmembrane region" description="Helical" evidence="7">
    <location>
        <begin position="239"/>
        <end position="262"/>
    </location>
</feature>
<comment type="subcellular location">
    <subcellularLocation>
        <location evidence="1">Membrane</location>
        <topology evidence="1">Multi-pass membrane protein</topology>
    </subcellularLocation>
</comment>
<dbReference type="InterPro" id="IPR036259">
    <property type="entry name" value="MFS_trans_sf"/>
</dbReference>
<accession>A0A0D7BMY1</accession>
<dbReference type="GO" id="GO:0034257">
    <property type="term" value="F:nicotinamide riboside transmembrane transporter activity"/>
    <property type="evidence" value="ECO:0007669"/>
    <property type="project" value="TreeGrafter"/>
</dbReference>
<reference evidence="8 9" key="1">
    <citation type="journal article" date="2015" name="Fungal Genet. Biol.">
        <title>Evolution of novel wood decay mechanisms in Agaricales revealed by the genome sequences of Fistulina hepatica and Cylindrobasidium torrendii.</title>
        <authorList>
            <person name="Floudas D."/>
            <person name="Held B.W."/>
            <person name="Riley R."/>
            <person name="Nagy L.G."/>
            <person name="Koehler G."/>
            <person name="Ransdell A.S."/>
            <person name="Younus H."/>
            <person name="Chow J."/>
            <person name="Chiniquy J."/>
            <person name="Lipzen A."/>
            <person name="Tritt A."/>
            <person name="Sun H."/>
            <person name="Haridas S."/>
            <person name="LaButti K."/>
            <person name="Ohm R.A."/>
            <person name="Kues U."/>
            <person name="Blanchette R.A."/>
            <person name="Grigoriev I.V."/>
            <person name="Minto R.E."/>
            <person name="Hibbett D.S."/>
        </authorList>
    </citation>
    <scope>NUCLEOTIDE SEQUENCE [LARGE SCALE GENOMIC DNA]</scope>
    <source>
        <strain evidence="8 9">FP15055 ss-10</strain>
    </source>
</reference>
<evidence type="ECO:0000256" key="4">
    <source>
        <dbReference type="ARBA" id="ARBA00022692"/>
    </source>
</evidence>
<organism evidence="8 9">
    <name type="scientific">Cylindrobasidium torrendii FP15055 ss-10</name>
    <dbReference type="NCBI Taxonomy" id="1314674"/>
    <lineage>
        <taxon>Eukaryota</taxon>
        <taxon>Fungi</taxon>
        <taxon>Dikarya</taxon>
        <taxon>Basidiomycota</taxon>
        <taxon>Agaricomycotina</taxon>
        <taxon>Agaricomycetes</taxon>
        <taxon>Agaricomycetidae</taxon>
        <taxon>Agaricales</taxon>
        <taxon>Marasmiineae</taxon>
        <taxon>Physalacriaceae</taxon>
        <taxon>Cylindrobasidium</taxon>
    </lineage>
</organism>
<keyword evidence="6 7" id="KW-0472">Membrane</keyword>
<protein>
    <recommendedName>
        <fullName evidence="10">Nucleoside transporter</fullName>
    </recommendedName>
</protein>
<keyword evidence="3" id="KW-0813">Transport</keyword>
<evidence type="ECO:0000313" key="8">
    <source>
        <dbReference type="EMBL" id="KIY71807.1"/>
    </source>
</evidence>